<dbReference type="SUPFAM" id="SSF52058">
    <property type="entry name" value="L domain-like"/>
    <property type="match status" value="1"/>
</dbReference>
<dbReference type="AlphaFoldDB" id="A0AAD8LCY2"/>
<accession>A0AAD8LCY2</accession>
<name>A0AAD8LCY2_TARER</name>
<protein>
    <submittedName>
        <fullName evidence="1">Uncharacterized protein</fullName>
    </submittedName>
</protein>
<organism evidence="1 2">
    <name type="scientific">Tagetes erecta</name>
    <name type="common">African marigold</name>
    <dbReference type="NCBI Taxonomy" id="13708"/>
    <lineage>
        <taxon>Eukaryota</taxon>
        <taxon>Viridiplantae</taxon>
        <taxon>Streptophyta</taxon>
        <taxon>Embryophyta</taxon>
        <taxon>Tracheophyta</taxon>
        <taxon>Spermatophyta</taxon>
        <taxon>Magnoliopsida</taxon>
        <taxon>eudicotyledons</taxon>
        <taxon>Gunneridae</taxon>
        <taxon>Pentapetalae</taxon>
        <taxon>asterids</taxon>
        <taxon>campanulids</taxon>
        <taxon>Asterales</taxon>
        <taxon>Asteraceae</taxon>
        <taxon>Asteroideae</taxon>
        <taxon>Heliantheae alliance</taxon>
        <taxon>Tageteae</taxon>
        <taxon>Tagetes</taxon>
    </lineage>
</organism>
<dbReference type="InterPro" id="IPR032675">
    <property type="entry name" value="LRR_dom_sf"/>
</dbReference>
<proteinExistence type="predicted"/>
<evidence type="ECO:0000313" key="2">
    <source>
        <dbReference type="Proteomes" id="UP001229421"/>
    </source>
</evidence>
<dbReference type="Proteomes" id="UP001229421">
    <property type="component" value="Unassembled WGS sequence"/>
</dbReference>
<reference evidence="1" key="1">
    <citation type="journal article" date="2023" name="bioRxiv">
        <title>Improved chromosome-level genome assembly for marigold (Tagetes erecta).</title>
        <authorList>
            <person name="Jiang F."/>
            <person name="Yuan L."/>
            <person name="Wang S."/>
            <person name="Wang H."/>
            <person name="Xu D."/>
            <person name="Wang A."/>
            <person name="Fan W."/>
        </authorList>
    </citation>
    <scope>NUCLEOTIDE SEQUENCE</scope>
    <source>
        <strain evidence="1">WSJ</strain>
        <tissue evidence="1">Leaf</tissue>
    </source>
</reference>
<dbReference type="EMBL" id="JAUHHV010000001">
    <property type="protein sequence ID" value="KAK1436896.1"/>
    <property type="molecule type" value="Genomic_DNA"/>
</dbReference>
<dbReference type="InterPro" id="IPR044974">
    <property type="entry name" value="Disease_R_plants"/>
</dbReference>
<gene>
    <name evidence="1" type="ORF">QVD17_02680</name>
</gene>
<dbReference type="PANTHER" id="PTHR11017">
    <property type="entry name" value="LEUCINE-RICH REPEAT-CONTAINING PROTEIN"/>
    <property type="match status" value="1"/>
</dbReference>
<comment type="caution">
    <text evidence="1">The sequence shown here is derived from an EMBL/GenBank/DDBJ whole genome shotgun (WGS) entry which is preliminary data.</text>
</comment>
<dbReference type="Gene3D" id="3.80.10.10">
    <property type="entry name" value="Ribonuclease Inhibitor"/>
    <property type="match status" value="2"/>
</dbReference>
<dbReference type="PANTHER" id="PTHR11017:SF340">
    <property type="entry name" value="NB-ARC-RELATED"/>
    <property type="match status" value="1"/>
</dbReference>
<evidence type="ECO:0000313" key="1">
    <source>
        <dbReference type="EMBL" id="KAK1436896.1"/>
    </source>
</evidence>
<keyword evidence="2" id="KW-1185">Reference proteome</keyword>
<sequence length="575" mass="66235">MENDKIQAIQYKEYERVHGHDLDHALQLCKIVSNVKQLRYLSVWIRYPKSCVVAGPNFLSNELCYFEWDGYPVKNPFPVGFQPVKLGVLKLSESFQKEIWKGCKHLPHLKVLQLSKMRNLLKTPNFDGLPCLQNLRLEHCPKLAEIHQSLGNHTSLQYVSVLHCDKLRKFPTITHMENLKNLDIWNCPKIHEFPKIQANMEGLLSLYMRYIGIKVLPSSIEERCTNLISLELSSYNNIESIQFKFHALKHLKELNIRRIDTPCEDKPSIISSISTKVGSLYSLFQQHRNPSKYYRVIQLTKAKCKSQYFSRLAFSLSQFTQLKLLNVSNCEKLLELPELPSSLSILNASNCKSLTALGDCYKNCRWLSQVSLKGAGRMIINDGDSLLKFMLDECMANENHYMLLQLSGVKIAKGFTPSLVRESRCTLQLPENWCNDFSGFLMWVVTPNRRSSLSVEISMNEEMHGMYTLHDHVFWDESDSDTSIMYVSFGSLRETKWWDQTYRYKALGFKVDYGCYGFGVRLIGKKSRGGITATEASTNHSCGYTPNLWIKHDSRSALSILFPTIDDLEHISYVE</sequence>
<dbReference type="GO" id="GO:0006952">
    <property type="term" value="P:defense response"/>
    <property type="evidence" value="ECO:0007669"/>
    <property type="project" value="InterPro"/>
</dbReference>